<keyword evidence="2" id="KW-1133">Transmembrane helix</keyword>
<keyword evidence="4" id="KW-1185">Reference proteome</keyword>
<evidence type="ECO:0000256" key="2">
    <source>
        <dbReference type="SAM" id="Phobius"/>
    </source>
</evidence>
<keyword evidence="2" id="KW-0472">Membrane</keyword>
<evidence type="ECO:0008006" key="5">
    <source>
        <dbReference type="Google" id="ProtNLM"/>
    </source>
</evidence>
<feature type="compositionally biased region" description="Basic and acidic residues" evidence="1">
    <location>
        <begin position="167"/>
        <end position="178"/>
    </location>
</feature>
<accession>A0ABV3A057</accession>
<sequence length="178" mass="19895">MIRLETALAGLGGALGGGFLGAAAHFVIRTLGQRHRDEKSGLQAQRQAVHEQFTRVCATRDWVAGLPQSVRASDSTEHRRRIQEEAVRHSDECHMVWDIAWKDIDSDEVRSAMAGLDQEVTTVLGQVAEGEFAPDLNRLQWCLDDLTAAAKHRLTTRLSPRTSPLTHLREERRDQTPP</sequence>
<keyword evidence="2" id="KW-0812">Transmembrane</keyword>
<feature type="transmembrane region" description="Helical" evidence="2">
    <location>
        <begin position="6"/>
        <end position="28"/>
    </location>
</feature>
<comment type="caution">
    <text evidence="3">The sequence shown here is derived from an EMBL/GenBank/DDBJ whole genome shotgun (WGS) entry which is preliminary data.</text>
</comment>
<organism evidence="3 4">
    <name type="scientific">Streptomyces flaveolus</name>
    <dbReference type="NCBI Taxonomy" id="67297"/>
    <lineage>
        <taxon>Bacteria</taxon>
        <taxon>Bacillati</taxon>
        <taxon>Actinomycetota</taxon>
        <taxon>Actinomycetes</taxon>
        <taxon>Kitasatosporales</taxon>
        <taxon>Streptomycetaceae</taxon>
        <taxon>Streptomyces</taxon>
    </lineage>
</organism>
<evidence type="ECO:0000313" key="3">
    <source>
        <dbReference type="EMBL" id="MEU5705320.1"/>
    </source>
</evidence>
<proteinExistence type="predicted"/>
<dbReference type="RefSeq" id="WP_031027645.1">
    <property type="nucleotide sequence ID" value="NZ_JBEXDP010000050.1"/>
</dbReference>
<name>A0ABV3A057_9ACTN</name>
<gene>
    <name evidence="3" type="ORF">AB0H04_00250</name>
</gene>
<protein>
    <recommendedName>
        <fullName evidence="5">Secreted protein</fullName>
    </recommendedName>
</protein>
<reference evidence="3 4" key="1">
    <citation type="submission" date="2024-06" db="EMBL/GenBank/DDBJ databases">
        <title>The Natural Products Discovery Center: Release of the First 8490 Sequenced Strains for Exploring Actinobacteria Biosynthetic Diversity.</title>
        <authorList>
            <person name="Kalkreuter E."/>
            <person name="Kautsar S.A."/>
            <person name="Yang D."/>
            <person name="Bader C.D."/>
            <person name="Teijaro C.N."/>
            <person name="Fluegel L."/>
            <person name="Davis C.M."/>
            <person name="Simpson J.R."/>
            <person name="Lauterbach L."/>
            <person name="Steele A.D."/>
            <person name="Gui C."/>
            <person name="Meng S."/>
            <person name="Li G."/>
            <person name="Viehrig K."/>
            <person name="Ye F."/>
            <person name="Su P."/>
            <person name="Kiefer A.F."/>
            <person name="Nichols A."/>
            <person name="Cepeda A.J."/>
            <person name="Yan W."/>
            <person name="Fan B."/>
            <person name="Jiang Y."/>
            <person name="Adhikari A."/>
            <person name="Zheng C.-J."/>
            <person name="Schuster L."/>
            <person name="Cowan T.M."/>
            <person name="Smanski M.J."/>
            <person name="Chevrette M.G."/>
            <person name="De Carvalho L.P.S."/>
            <person name="Shen B."/>
        </authorList>
    </citation>
    <scope>NUCLEOTIDE SEQUENCE [LARGE SCALE GENOMIC DNA]</scope>
    <source>
        <strain evidence="3 4">NPDC020594</strain>
    </source>
</reference>
<dbReference type="Proteomes" id="UP001551011">
    <property type="component" value="Unassembled WGS sequence"/>
</dbReference>
<feature type="region of interest" description="Disordered" evidence="1">
    <location>
        <begin position="157"/>
        <end position="178"/>
    </location>
</feature>
<evidence type="ECO:0000256" key="1">
    <source>
        <dbReference type="SAM" id="MobiDB-lite"/>
    </source>
</evidence>
<dbReference type="EMBL" id="JBFAEG010000001">
    <property type="protein sequence ID" value="MEU5705320.1"/>
    <property type="molecule type" value="Genomic_DNA"/>
</dbReference>
<evidence type="ECO:0000313" key="4">
    <source>
        <dbReference type="Proteomes" id="UP001551011"/>
    </source>
</evidence>